<sequence length="117" mass="12215">MSRNLARIGGGSYNPNSNKAARQEKKNNKKQLSDNSGSDSDSTAQKRSRIITDNTMDEDFVADVPADNGLVGSTSTAIPQQNNSRSTAQENTQASTPSNSAVPTAPGQDASSGDNAK</sequence>
<organism evidence="2 3">
    <name type="scientific">Rhizophagus irregularis (strain DAOM 197198w)</name>
    <name type="common">Glomus intraradices</name>
    <dbReference type="NCBI Taxonomy" id="1432141"/>
    <lineage>
        <taxon>Eukaryota</taxon>
        <taxon>Fungi</taxon>
        <taxon>Fungi incertae sedis</taxon>
        <taxon>Mucoromycota</taxon>
        <taxon>Glomeromycotina</taxon>
        <taxon>Glomeromycetes</taxon>
        <taxon>Glomerales</taxon>
        <taxon>Glomeraceae</taxon>
        <taxon>Rhizophagus</taxon>
    </lineage>
</organism>
<dbReference type="EMBL" id="JEMT01016492">
    <property type="protein sequence ID" value="EXX70754.1"/>
    <property type="molecule type" value="Genomic_DNA"/>
</dbReference>
<evidence type="ECO:0000313" key="2">
    <source>
        <dbReference type="EMBL" id="EXX70754.1"/>
    </source>
</evidence>
<evidence type="ECO:0000256" key="1">
    <source>
        <dbReference type="SAM" id="MobiDB-lite"/>
    </source>
</evidence>
<feature type="region of interest" description="Disordered" evidence="1">
    <location>
        <begin position="1"/>
        <end position="117"/>
    </location>
</feature>
<gene>
    <name evidence="2" type="ORF">RirG_084640</name>
</gene>
<feature type="compositionally biased region" description="Polar residues" evidence="1">
    <location>
        <begin position="33"/>
        <end position="45"/>
    </location>
</feature>
<dbReference type="OrthoDB" id="10456662at2759"/>
<protein>
    <submittedName>
        <fullName evidence="2">Uncharacterized protein</fullName>
    </submittedName>
</protein>
<reference evidence="2 3" key="1">
    <citation type="submission" date="2014-02" db="EMBL/GenBank/DDBJ databases">
        <title>Single nucleus genome sequencing reveals high similarity among nuclei of an endomycorrhizal fungus.</title>
        <authorList>
            <person name="Lin K."/>
            <person name="Geurts R."/>
            <person name="Zhang Z."/>
            <person name="Limpens E."/>
            <person name="Saunders D.G."/>
            <person name="Mu D."/>
            <person name="Pang E."/>
            <person name="Cao H."/>
            <person name="Cha H."/>
            <person name="Lin T."/>
            <person name="Zhou Q."/>
            <person name="Shang Y."/>
            <person name="Li Y."/>
            <person name="Ivanov S."/>
            <person name="Sharma T."/>
            <person name="Velzen R.V."/>
            <person name="Ruijter N.D."/>
            <person name="Aanen D.K."/>
            <person name="Win J."/>
            <person name="Kamoun S."/>
            <person name="Bisseling T."/>
            <person name="Huang S."/>
        </authorList>
    </citation>
    <scope>NUCLEOTIDE SEQUENCE [LARGE SCALE GENOMIC DNA]</scope>
    <source>
        <strain evidence="3">DAOM197198w</strain>
    </source>
</reference>
<dbReference type="Proteomes" id="UP000022910">
    <property type="component" value="Unassembled WGS sequence"/>
</dbReference>
<proteinExistence type="predicted"/>
<accession>A0A015KSY9</accession>
<name>A0A015KSY9_RHIIW</name>
<dbReference type="HOGENOM" id="CLU_152728_0_0_1"/>
<dbReference type="AlphaFoldDB" id="A0A015KSY9"/>
<feature type="compositionally biased region" description="Polar residues" evidence="1">
    <location>
        <begin position="71"/>
        <end position="102"/>
    </location>
</feature>
<keyword evidence="3" id="KW-1185">Reference proteome</keyword>
<evidence type="ECO:0000313" key="3">
    <source>
        <dbReference type="Proteomes" id="UP000022910"/>
    </source>
</evidence>
<comment type="caution">
    <text evidence="2">The sequence shown here is derived from an EMBL/GenBank/DDBJ whole genome shotgun (WGS) entry which is preliminary data.</text>
</comment>